<dbReference type="AlphaFoldDB" id="A0A4R1BT44"/>
<name>A0A4R1BT44_9PROT</name>
<dbReference type="Proteomes" id="UP000295443">
    <property type="component" value="Unassembled WGS sequence"/>
</dbReference>
<evidence type="ECO:0000256" key="1">
    <source>
        <dbReference type="SAM" id="SignalP"/>
    </source>
</evidence>
<reference evidence="2 3" key="1">
    <citation type="submission" date="2019-03" db="EMBL/GenBank/DDBJ databases">
        <title>Genome sequence of Thiobacillaceae bacterium LSR1, a sulfur-oxidizing bacterium isolated from freshwater sediment.</title>
        <authorList>
            <person name="Li S."/>
        </authorList>
    </citation>
    <scope>NUCLEOTIDE SEQUENCE [LARGE SCALE GENOMIC DNA]</scope>
    <source>
        <strain evidence="2 3">LSR1</strain>
    </source>
</reference>
<evidence type="ECO:0008006" key="4">
    <source>
        <dbReference type="Google" id="ProtNLM"/>
    </source>
</evidence>
<dbReference type="EMBL" id="SJZB01000001">
    <property type="protein sequence ID" value="TCJ20415.1"/>
    <property type="molecule type" value="Genomic_DNA"/>
</dbReference>
<feature type="chain" id="PRO_5020259375" description="Zinc resistance-associated protein" evidence="1">
    <location>
        <begin position="28"/>
        <end position="150"/>
    </location>
</feature>
<keyword evidence="3" id="KW-1185">Reference proteome</keyword>
<sequence length="150" mass="17432">MKASNLVKTLIASTLLSATFVAGSAVADGGYGYYGNPGRAPAYQANERFDYRYNDARTMRYVDQMQAQQRARIEQGIRSGELTQKEAARLLAEQRNIERMQSKYMADARLAPKERQRLMNELEDASRNIWREKHDAQERNDFRPPWYAYR</sequence>
<feature type="signal peptide" evidence="1">
    <location>
        <begin position="1"/>
        <end position="27"/>
    </location>
</feature>
<keyword evidence="1" id="KW-0732">Signal</keyword>
<gene>
    <name evidence="2" type="ORF">EZJ19_00555</name>
</gene>
<dbReference type="RefSeq" id="WP_131444353.1">
    <property type="nucleotide sequence ID" value="NZ_SJZB01000001.1"/>
</dbReference>
<comment type="caution">
    <text evidence="2">The sequence shown here is derived from an EMBL/GenBank/DDBJ whole genome shotgun (WGS) entry which is preliminary data.</text>
</comment>
<accession>A0A4R1BT44</accession>
<protein>
    <recommendedName>
        <fullName evidence="4">Zinc resistance-associated protein</fullName>
    </recommendedName>
</protein>
<dbReference type="OrthoDB" id="121460at2"/>
<proteinExistence type="predicted"/>
<evidence type="ECO:0000313" key="3">
    <source>
        <dbReference type="Proteomes" id="UP000295443"/>
    </source>
</evidence>
<organism evidence="2 3">
    <name type="scientific">Parasulfuritortus cantonensis</name>
    <dbReference type="NCBI Taxonomy" id="2528202"/>
    <lineage>
        <taxon>Bacteria</taxon>
        <taxon>Pseudomonadati</taxon>
        <taxon>Pseudomonadota</taxon>
        <taxon>Betaproteobacteria</taxon>
        <taxon>Nitrosomonadales</taxon>
        <taxon>Thiobacillaceae</taxon>
        <taxon>Parasulfuritortus</taxon>
    </lineage>
</organism>
<evidence type="ECO:0000313" key="2">
    <source>
        <dbReference type="EMBL" id="TCJ20415.1"/>
    </source>
</evidence>